<feature type="compositionally biased region" description="Gly residues" evidence="2">
    <location>
        <begin position="229"/>
        <end position="238"/>
    </location>
</feature>
<feature type="coiled-coil region" evidence="1">
    <location>
        <begin position="88"/>
        <end position="145"/>
    </location>
</feature>
<evidence type="ECO:0000256" key="3">
    <source>
        <dbReference type="SAM" id="Phobius"/>
    </source>
</evidence>
<sequence length="368" mass="38742">MDTKTEVGRENISFEMESKQEDHAERCDDSVYRKDTPQAKPKVETQLCKDSDTVKRHPLFLIVSAIAVASLLTALATLVLAVAIITARSEVSTETSELQKNVQELKRNLSALGDYSVSGDVKELKRNVSAELKGLEIKMKKDMENMKNKGKNTELQDIRLTIQDATQVLIGLNTSVNERFLHFQQRIMELDQKVKNTTGSTGIIGPPGVNGTNGDTGPVGPPGPSGYNGTKGGIGPAGPAGPPGPPGFNGTQGLAGPSGEPGVQGPRGPSGYNGTQGPPGPGPSSCAFKTSSSSGMTADPAAVQAVLVTEPNGKTFIGVSCDTNDAKVAKLSSTSSGGKRTFKCSCEGTLTTGEPKMVCYIHYWECQL</sequence>
<comment type="caution">
    <text evidence="4">The sequence shown here is derived from an EMBL/GenBank/DDBJ whole genome shotgun (WGS) entry which is preliminary data.</text>
</comment>
<dbReference type="InterPro" id="IPR008160">
    <property type="entry name" value="Collagen"/>
</dbReference>
<feature type="compositionally biased region" description="Basic and acidic residues" evidence="2">
    <location>
        <begin position="16"/>
        <end position="38"/>
    </location>
</feature>
<evidence type="ECO:0000313" key="5">
    <source>
        <dbReference type="Proteomes" id="UP001159428"/>
    </source>
</evidence>
<feature type="transmembrane region" description="Helical" evidence="3">
    <location>
        <begin position="59"/>
        <end position="85"/>
    </location>
</feature>
<keyword evidence="5" id="KW-1185">Reference proteome</keyword>
<evidence type="ECO:0000256" key="1">
    <source>
        <dbReference type="SAM" id="Coils"/>
    </source>
</evidence>
<feature type="compositionally biased region" description="Low complexity" evidence="2">
    <location>
        <begin position="198"/>
        <end position="207"/>
    </location>
</feature>
<dbReference type="AlphaFoldDB" id="A0AAU9Y3D4"/>
<keyword evidence="3" id="KW-0472">Membrane</keyword>
<gene>
    <name evidence="4" type="ORF">PMEA_00005262</name>
</gene>
<dbReference type="InterPro" id="IPR050938">
    <property type="entry name" value="Collagen_Structural_Proteins"/>
</dbReference>
<keyword evidence="3" id="KW-1133">Transmembrane helix</keyword>
<proteinExistence type="predicted"/>
<keyword evidence="1" id="KW-0175">Coiled coil</keyword>
<reference evidence="4 5" key="1">
    <citation type="submission" date="2022-05" db="EMBL/GenBank/DDBJ databases">
        <authorList>
            <consortium name="Genoscope - CEA"/>
            <person name="William W."/>
        </authorList>
    </citation>
    <scope>NUCLEOTIDE SEQUENCE [LARGE SCALE GENOMIC DNA]</scope>
</reference>
<protein>
    <submittedName>
        <fullName evidence="4">Uncharacterized protein</fullName>
    </submittedName>
</protein>
<feature type="region of interest" description="Disordered" evidence="2">
    <location>
        <begin position="1"/>
        <end position="38"/>
    </location>
</feature>
<evidence type="ECO:0000313" key="4">
    <source>
        <dbReference type="EMBL" id="CAH3166390.1"/>
    </source>
</evidence>
<keyword evidence="3" id="KW-0812">Transmembrane</keyword>
<organism evidence="4 5">
    <name type="scientific">Pocillopora meandrina</name>
    <dbReference type="NCBI Taxonomy" id="46732"/>
    <lineage>
        <taxon>Eukaryota</taxon>
        <taxon>Metazoa</taxon>
        <taxon>Cnidaria</taxon>
        <taxon>Anthozoa</taxon>
        <taxon>Hexacorallia</taxon>
        <taxon>Scleractinia</taxon>
        <taxon>Astrocoeniina</taxon>
        <taxon>Pocilloporidae</taxon>
        <taxon>Pocillopora</taxon>
    </lineage>
</organism>
<feature type="region of interest" description="Disordered" evidence="2">
    <location>
        <begin position="198"/>
        <end position="295"/>
    </location>
</feature>
<dbReference type="PANTHER" id="PTHR37456">
    <property type="entry name" value="SI:CH211-266K2.1"/>
    <property type="match status" value="1"/>
</dbReference>
<dbReference type="Proteomes" id="UP001159428">
    <property type="component" value="Unassembled WGS sequence"/>
</dbReference>
<dbReference type="EMBL" id="CALNXJ010000133">
    <property type="protein sequence ID" value="CAH3166390.1"/>
    <property type="molecule type" value="Genomic_DNA"/>
</dbReference>
<accession>A0AAU9Y3D4</accession>
<name>A0AAU9Y3D4_9CNID</name>
<dbReference type="Pfam" id="PF01391">
    <property type="entry name" value="Collagen"/>
    <property type="match status" value="1"/>
</dbReference>
<dbReference type="PANTHER" id="PTHR37456:SF4">
    <property type="entry name" value="COLLAGEN ALPHA-1(XXIII) CHAIN"/>
    <property type="match status" value="1"/>
</dbReference>
<evidence type="ECO:0000256" key="2">
    <source>
        <dbReference type="SAM" id="MobiDB-lite"/>
    </source>
</evidence>